<feature type="non-terminal residue" evidence="1">
    <location>
        <position position="1"/>
    </location>
</feature>
<dbReference type="InterPro" id="IPR043129">
    <property type="entry name" value="ATPase_NBD"/>
</dbReference>
<dbReference type="AlphaFoldDB" id="A0A382GA94"/>
<dbReference type="InterPro" id="IPR049874">
    <property type="entry name" value="ROK_cs"/>
</dbReference>
<dbReference type="Pfam" id="PF00480">
    <property type="entry name" value="ROK"/>
    <property type="match status" value="1"/>
</dbReference>
<dbReference type="InterPro" id="IPR000600">
    <property type="entry name" value="ROK"/>
</dbReference>
<protein>
    <recommendedName>
        <fullName evidence="2">Glucokinase</fullName>
    </recommendedName>
</protein>
<evidence type="ECO:0008006" key="2">
    <source>
        <dbReference type="Google" id="ProtNLM"/>
    </source>
</evidence>
<name>A0A382GA94_9ZZZZ</name>
<dbReference type="PANTHER" id="PTHR18964:SF149">
    <property type="entry name" value="BIFUNCTIONAL UDP-N-ACETYLGLUCOSAMINE 2-EPIMERASE_N-ACETYLMANNOSAMINE KINASE"/>
    <property type="match status" value="1"/>
</dbReference>
<reference evidence="1" key="1">
    <citation type="submission" date="2018-05" db="EMBL/GenBank/DDBJ databases">
        <authorList>
            <person name="Lanie J.A."/>
            <person name="Ng W.-L."/>
            <person name="Kazmierczak K.M."/>
            <person name="Andrzejewski T.M."/>
            <person name="Davidsen T.M."/>
            <person name="Wayne K.J."/>
            <person name="Tettelin H."/>
            <person name="Glass J.I."/>
            <person name="Rusch D."/>
            <person name="Podicherti R."/>
            <person name="Tsui H.-C.T."/>
            <person name="Winkler M.E."/>
        </authorList>
    </citation>
    <scope>NUCLEOTIDE SEQUENCE</scope>
</reference>
<dbReference type="EMBL" id="UINC01054159">
    <property type="protein sequence ID" value="SVB71524.1"/>
    <property type="molecule type" value="Genomic_DNA"/>
</dbReference>
<evidence type="ECO:0000313" key="1">
    <source>
        <dbReference type="EMBL" id="SVB71524.1"/>
    </source>
</evidence>
<dbReference type="PROSITE" id="PS01125">
    <property type="entry name" value="ROK"/>
    <property type="match status" value="1"/>
</dbReference>
<dbReference type="Gene3D" id="3.30.420.40">
    <property type="match status" value="2"/>
</dbReference>
<dbReference type="SUPFAM" id="SSF53067">
    <property type="entry name" value="Actin-like ATPase domain"/>
    <property type="match status" value="1"/>
</dbReference>
<organism evidence="1">
    <name type="scientific">marine metagenome</name>
    <dbReference type="NCBI Taxonomy" id="408172"/>
    <lineage>
        <taxon>unclassified sequences</taxon>
        <taxon>metagenomes</taxon>
        <taxon>ecological metagenomes</taxon>
    </lineage>
</organism>
<dbReference type="PANTHER" id="PTHR18964">
    <property type="entry name" value="ROK (REPRESSOR, ORF, KINASE) FAMILY"/>
    <property type="match status" value="1"/>
</dbReference>
<gene>
    <name evidence="1" type="ORF">METZ01_LOCUS224378</name>
</gene>
<sequence>VNSCLVGVDIGGTKLAAVVADTDGQILNKVRQPTESHKGFEYAIKLIFDMIDQLLHLEQFTRSQVSSIGISCGGPLDTQTGVVYSPPNLPDWDAIPLADIVETEFKIRPVIENDANAGALAEWRFGAGRGYNHVVFMTMSTGIGAGIVVDGRILHGASDCAGEVGHQVLIPNGPVCGCGNRGCLEAICSGPAIAKRAQEKIRKDPHTKILDLVDGNIEAIRSEEVLEAAKLADPLALDLVKEISFYMGWGIANLVNIINPEIVLIGTIAVAAGDLLLDPIRRTVLEMSMQRPGRIVKIMPAQLGQRLGDLAAISLVV</sequence>
<proteinExistence type="predicted"/>
<accession>A0A382GA94</accession>